<gene>
    <name evidence="2" type="primary">OSJNBb0024F06.10</name>
</gene>
<dbReference type="AlphaFoldDB" id="Q5ZB08"/>
<evidence type="ECO:0000313" key="2">
    <source>
        <dbReference type="EMBL" id="BAD53224.1"/>
    </source>
</evidence>
<organism evidence="2">
    <name type="scientific">Oryza sativa subsp. japonica</name>
    <name type="common">Rice</name>
    <dbReference type="NCBI Taxonomy" id="39947"/>
    <lineage>
        <taxon>Eukaryota</taxon>
        <taxon>Viridiplantae</taxon>
        <taxon>Streptophyta</taxon>
        <taxon>Embryophyta</taxon>
        <taxon>Tracheophyta</taxon>
        <taxon>Spermatophyta</taxon>
        <taxon>Magnoliopsida</taxon>
        <taxon>Liliopsida</taxon>
        <taxon>Poales</taxon>
        <taxon>Poaceae</taxon>
        <taxon>BOP clade</taxon>
        <taxon>Oryzoideae</taxon>
        <taxon>Oryzeae</taxon>
        <taxon>Oryzinae</taxon>
        <taxon>Oryza</taxon>
        <taxon>Oryza sativa</taxon>
    </lineage>
</organism>
<protein>
    <submittedName>
        <fullName evidence="2">Uncharacterized protein OSJNBb0024F06.10</fullName>
    </submittedName>
</protein>
<proteinExistence type="predicted"/>
<name>Q5ZB08_ORYSJ</name>
<evidence type="ECO:0000256" key="1">
    <source>
        <dbReference type="SAM" id="MobiDB-lite"/>
    </source>
</evidence>
<feature type="region of interest" description="Disordered" evidence="1">
    <location>
        <begin position="173"/>
        <end position="236"/>
    </location>
</feature>
<dbReference type="Proteomes" id="UP000817658">
    <property type="component" value="Chromosome 1"/>
</dbReference>
<sequence>MEVSEMVLRQQLATWTLSKSVANLWLLSLQTPGLMYSVDFHIKTDLENEPRRVISKFGLSTTHLARTDAPELKRAPRPLLALELEHASVVILQDQAVDPTQLRRETVTSADGCVWYEWKIIKLFQAARQRHAAAEAQLRQLWAEEPHRVGASRHEERLVVRRDAVLRGVEQQCSLHREREAPRPRERVPRDAEPGRRSGSPREDAVEHHCVGRSALQEVGKERREEVDDDGEGAREPTNLLLTTISSKQQCIKCTTLPAHPLHQLMLRFPQQVRHCGLRANQPKAIKTGILCAAASSKPNTTTTSSVTKGYPSVSSGIHQCRLNEKQENQNHDVSLQLFVFRSLVGSASDQTSGLAWKMSTKEGLGFEEAAAEVPPDEGWGLRKRWA</sequence>
<accession>Q5ZB08</accession>
<reference evidence="2" key="1">
    <citation type="journal article" date="2002" name="Nature">
        <title>The genome sequence and structure of rice chromosome 1.</title>
        <authorList>
            <person name="Sasaki T."/>
            <person name="Matsumoto T."/>
            <person name="Yamamoto K."/>
            <person name="Sakata K."/>
            <person name="Baba T."/>
            <person name="Katayose Y."/>
            <person name="Wu J."/>
            <person name="Niimura Y."/>
            <person name="Cheng Z."/>
            <person name="Nagamura Y."/>
            <person name="Antonio B.A."/>
            <person name="Kanamori H."/>
            <person name="Hosokawa S."/>
            <person name="Masukawa M."/>
            <person name="Arikawa K."/>
            <person name="Chiden Y."/>
            <person name="Hayashi M."/>
            <person name="Okamoto M."/>
            <person name="Ando T."/>
            <person name="Aoki H."/>
            <person name="Arita K."/>
            <person name="Hamada M."/>
            <person name="Harada C."/>
            <person name="Hijishita S."/>
            <person name="Honda M."/>
            <person name="Ichikawa Y."/>
            <person name="Idonuma A."/>
            <person name="Iijima M."/>
            <person name="Ikeda M."/>
            <person name="Ikeno M."/>
            <person name="Itoh S."/>
            <person name="Itoh T."/>
            <person name="Itoh Y."/>
            <person name="Itoh Y."/>
            <person name="Iwabuchi A."/>
            <person name="Kamiya K."/>
            <person name="Karasawa W."/>
            <person name="Katagiri S."/>
            <person name="Kikuta A."/>
            <person name="Kobayashi N."/>
            <person name="Kono I."/>
            <person name="Machita K."/>
            <person name="Maehara T."/>
            <person name="Mizuno H."/>
            <person name="Mizubayashi T."/>
            <person name="Mukai Y."/>
            <person name="Nagasaki H."/>
            <person name="Nakashima M."/>
            <person name="Nakama Y."/>
            <person name="Nakamichi Y."/>
            <person name="Nakamura M."/>
            <person name="Namiki N."/>
            <person name="Negishi M."/>
            <person name="Ohta I."/>
            <person name="Ono N."/>
            <person name="Saji S."/>
            <person name="Sakai K."/>
            <person name="Shibata M."/>
            <person name="Shimokawa T."/>
            <person name="Shomura A."/>
            <person name="Song J."/>
            <person name="Takazaki Y."/>
            <person name="Terasawa K."/>
            <person name="Tsuji K."/>
            <person name="Waki K."/>
            <person name="Yamagata H."/>
            <person name="Yamane H."/>
            <person name="Yoshiki S."/>
            <person name="Yoshihara R."/>
            <person name="Yukawa K."/>
            <person name="Zhong H."/>
            <person name="Iwama H."/>
            <person name="Endo T."/>
            <person name="Ito H."/>
            <person name="Hahn J.H."/>
            <person name="Kim H.I."/>
            <person name="Eun M.Y."/>
            <person name="Yano M."/>
            <person name="Jiang J."/>
            <person name="Gojobori T."/>
        </authorList>
    </citation>
    <scope>NUCLEOTIDE SEQUENCE [LARGE SCALE GENOMIC DNA]</scope>
</reference>
<dbReference type="EMBL" id="AP003341">
    <property type="protein sequence ID" value="BAD53224.1"/>
    <property type="molecule type" value="Genomic_DNA"/>
</dbReference>
<feature type="compositionally biased region" description="Basic and acidic residues" evidence="1">
    <location>
        <begin position="175"/>
        <end position="210"/>
    </location>
</feature>